<dbReference type="EMBL" id="LJBN01000013">
    <property type="protein sequence ID" value="OOQ91166.1"/>
    <property type="molecule type" value="Genomic_DNA"/>
</dbReference>
<keyword evidence="2" id="KW-0479">Metal-binding</keyword>
<evidence type="ECO:0000313" key="8">
    <source>
        <dbReference type="EMBL" id="OOQ91166.1"/>
    </source>
</evidence>
<dbReference type="Pfam" id="PF00355">
    <property type="entry name" value="Rieske"/>
    <property type="match status" value="1"/>
</dbReference>
<dbReference type="Gene3D" id="2.102.10.10">
    <property type="entry name" value="Rieske [2Fe-2S] iron-sulphur domain"/>
    <property type="match status" value="1"/>
</dbReference>
<dbReference type="SUPFAM" id="SSF50022">
    <property type="entry name" value="ISP domain"/>
    <property type="match status" value="1"/>
</dbReference>
<feature type="region of interest" description="Disordered" evidence="6">
    <location>
        <begin position="142"/>
        <end position="163"/>
    </location>
</feature>
<dbReference type="GO" id="GO:0051537">
    <property type="term" value="F:2 iron, 2 sulfur cluster binding"/>
    <property type="evidence" value="ECO:0007669"/>
    <property type="project" value="UniProtKB-KW"/>
</dbReference>
<evidence type="ECO:0000256" key="5">
    <source>
        <dbReference type="ARBA" id="ARBA00034078"/>
    </source>
</evidence>
<name>A0A1S9S0G6_PENBI</name>
<dbReference type="PANTHER" id="PTHR21496">
    <property type="entry name" value="FERREDOXIN-RELATED"/>
    <property type="match status" value="1"/>
</dbReference>
<evidence type="ECO:0000256" key="4">
    <source>
        <dbReference type="ARBA" id="ARBA00023014"/>
    </source>
</evidence>
<comment type="cofactor">
    <cofactor evidence="5">
        <name>[2Fe-2S] cluster</name>
        <dbReference type="ChEBI" id="CHEBI:190135"/>
    </cofactor>
</comment>
<dbReference type="GO" id="GO:0046872">
    <property type="term" value="F:metal ion binding"/>
    <property type="evidence" value="ECO:0007669"/>
    <property type="project" value="UniProtKB-KW"/>
</dbReference>
<keyword evidence="4" id="KW-0411">Iron-sulfur</keyword>
<evidence type="ECO:0000313" key="9">
    <source>
        <dbReference type="Proteomes" id="UP000190744"/>
    </source>
</evidence>
<evidence type="ECO:0000256" key="3">
    <source>
        <dbReference type="ARBA" id="ARBA00023004"/>
    </source>
</evidence>
<dbReference type="InterPro" id="IPR036922">
    <property type="entry name" value="Rieske_2Fe-2S_sf"/>
</dbReference>
<keyword evidence="3" id="KW-0408">Iron</keyword>
<dbReference type="AlphaFoldDB" id="A0A1S9S0G6"/>
<organism evidence="8 9">
    <name type="scientific">Penicillium brasilianum</name>
    <dbReference type="NCBI Taxonomy" id="104259"/>
    <lineage>
        <taxon>Eukaryota</taxon>
        <taxon>Fungi</taxon>
        <taxon>Dikarya</taxon>
        <taxon>Ascomycota</taxon>
        <taxon>Pezizomycotina</taxon>
        <taxon>Eurotiomycetes</taxon>
        <taxon>Eurotiomycetidae</taxon>
        <taxon>Eurotiales</taxon>
        <taxon>Aspergillaceae</taxon>
        <taxon>Penicillium</taxon>
    </lineage>
</organism>
<proteinExistence type="predicted"/>
<feature type="compositionally biased region" description="Basic and acidic residues" evidence="6">
    <location>
        <begin position="142"/>
        <end position="157"/>
    </location>
</feature>
<keyword evidence="1" id="KW-0001">2Fe-2S</keyword>
<dbReference type="PANTHER" id="PTHR21496:SF0">
    <property type="entry name" value="RIESKE DOMAIN-CONTAINING PROTEIN"/>
    <property type="match status" value="1"/>
</dbReference>
<dbReference type="InterPro" id="IPR017941">
    <property type="entry name" value="Rieske_2Fe-2S"/>
</dbReference>
<comment type="caution">
    <text evidence="8">The sequence shown here is derived from an EMBL/GenBank/DDBJ whole genome shotgun (WGS) entry which is preliminary data.</text>
</comment>
<dbReference type="PROSITE" id="PS51296">
    <property type="entry name" value="RIESKE"/>
    <property type="match status" value="1"/>
</dbReference>
<evidence type="ECO:0000256" key="1">
    <source>
        <dbReference type="ARBA" id="ARBA00022714"/>
    </source>
</evidence>
<evidence type="ECO:0000256" key="6">
    <source>
        <dbReference type="SAM" id="MobiDB-lite"/>
    </source>
</evidence>
<sequence length="163" mass="18495">MNNPERPTAMSTWHLVGLVSSFTDISLDNNGGKVLPGCKTMSIPKSQNADQARMNRLSDLNDQVLVFKYKGFIHAIDNQCPHSSFPLKQGNVFDIEDLGNPNGAGIKCFRHGWRFDLFTGQADRGNHKLNLWDTELREPLTREKEEVPTNTDKEVWVRRPTKS</sequence>
<reference evidence="9" key="1">
    <citation type="submission" date="2015-09" db="EMBL/GenBank/DDBJ databases">
        <authorList>
            <person name="Fill T.P."/>
            <person name="Baretta J.F."/>
            <person name="de Almeida L.G."/>
            <person name="Rocha M."/>
            <person name="de Souza D.H."/>
            <person name="Malavazi I."/>
            <person name="Cerdeira L.T."/>
            <person name="Hong H."/>
            <person name="Samborskyy M."/>
            <person name="de Vasconcelos A.T."/>
            <person name="Leadlay P."/>
            <person name="Rodrigues-Filho E."/>
        </authorList>
    </citation>
    <scope>NUCLEOTIDE SEQUENCE [LARGE SCALE GENOMIC DNA]</scope>
    <source>
        <strain evidence="9">LaBioMMi 136</strain>
    </source>
</reference>
<feature type="domain" description="Rieske" evidence="7">
    <location>
        <begin position="62"/>
        <end position="143"/>
    </location>
</feature>
<accession>A0A1S9S0G6</accession>
<dbReference type="CDD" id="cd03467">
    <property type="entry name" value="Rieske"/>
    <property type="match status" value="1"/>
</dbReference>
<protein>
    <submittedName>
        <fullName evidence="8">Rieske [2Fe-2S] domain protein</fullName>
    </submittedName>
</protein>
<evidence type="ECO:0000256" key="2">
    <source>
        <dbReference type="ARBA" id="ARBA00022723"/>
    </source>
</evidence>
<evidence type="ECO:0000259" key="7">
    <source>
        <dbReference type="PROSITE" id="PS51296"/>
    </source>
</evidence>
<dbReference type="Proteomes" id="UP000190744">
    <property type="component" value="Unassembled WGS sequence"/>
</dbReference>
<gene>
    <name evidence="8" type="ORF">PEBR_01232</name>
</gene>